<protein>
    <submittedName>
        <fullName evidence="1">Uncharacterized protein</fullName>
    </submittedName>
</protein>
<sequence>MNHQFDVLAGQKGAGFSQCVRTRIVMVNNDSSSLVSFSNFSKDFRQTNHSELTVLRSSS</sequence>
<accession>A0A0K2T794</accession>
<organism evidence="1">
    <name type="scientific">Lepeophtheirus salmonis</name>
    <name type="common">Salmon louse</name>
    <name type="synonym">Caligus salmonis</name>
    <dbReference type="NCBI Taxonomy" id="72036"/>
    <lineage>
        <taxon>Eukaryota</taxon>
        <taxon>Metazoa</taxon>
        <taxon>Ecdysozoa</taxon>
        <taxon>Arthropoda</taxon>
        <taxon>Crustacea</taxon>
        <taxon>Multicrustacea</taxon>
        <taxon>Hexanauplia</taxon>
        <taxon>Copepoda</taxon>
        <taxon>Siphonostomatoida</taxon>
        <taxon>Caligidae</taxon>
        <taxon>Lepeophtheirus</taxon>
    </lineage>
</organism>
<name>A0A0K2T794_LEPSM</name>
<dbReference type="EMBL" id="HACA01004487">
    <property type="protein sequence ID" value="CDW21848.1"/>
    <property type="molecule type" value="Transcribed_RNA"/>
</dbReference>
<reference evidence="1" key="1">
    <citation type="submission" date="2014-05" db="EMBL/GenBank/DDBJ databases">
        <authorList>
            <person name="Chronopoulou M."/>
        </authorList>
    </citation>
    <scope>NUCLEOTIDE SEQUENCE</scope>
    <source>
        <tissue evidence="1">Whole organism</tissue>
    </source>
</reference>
<proteinExistence type="predicted"/>
<evidence type="ECO:0000313" key="1">
    <source>
        <dbReference type="EMBL" id="CDW21848.1"/>
    </source>
</evidence>
<dbReference type="AlphaFoldDB" id="A0A0K2T794"/>